<organism evidence="1 3">
    <name type="scientific">Nostoc flagelliforme CCNUN1</name>
    <dbReference type="NCBI Taxonomy" id="2038116"/>
    <lineage>
        <taxon>Bacteria</taxon>
        <taxon>Bacillati</taxon>
        <taxon>Cyanobacteriota</taxon>
        <taxon>Cyanophyceae</taxon>
        <taxon>Nostocales</taxon>
        <taxon>Nostocaceae</taxon>
        <taxon>Nostoc</taxon>
    </lineage>
</organism>
<dbReference type="KEGG" id="nfl:COO91_04053"/>
<name>A0A2K8SNG3_9NOSO</name>
<proteinExistence type="predicted"/>
<keyword evidence="3" id="KW-1185">Reference proteome</keyword>
<evidence type="ECO:0000313" key="1">
    <source>
        <dbReference type="EMBL" id="AUB36890.1"/>
    </source>
</evidence>
<dbReference type="Proteomes" id="UP000232003">
    <property type="component" value="Chromosome"/>
</dbReference>
<reference evidence="1 3" key="1">
    <citation type="submission" date="2017-11" db="EMBL/GenBank/DDBJ databases">
        <title>Complete genome of a free-living desiccation-tolerant cyanobacterium and its photosynthetic adaptation to extreme terrestrial habitat.</title>
        <authorList>
            <person name="Shang J."/>
        </authorList>
    </citation>
    <scope>NUCLEOTIDE SEQUENCE [LARGE SCALE GENOMIC DNA]</scope>
    <source>
        <strain evidence="1 3">CCNUN1</strain>
    </source>
</reference>
<dbReference type="EMBL" id="CP024785">
    <property type="protein sequence ID" value="AUB36890.1"/>
    <property type="molecule type" value="Genomic_DNA"/>
</dbReference>
<sequence length="39" mass="4513">MENVIRGRFSCHGRDGKPFLIDLILGKKDFLAVSSWRIH</sequence>
<evidence type="ECO:0000313" key="2">
    <source>
        <dbReference type="EMBL" id="AUB38092.1"/>
    </source>
</evidence>
<evidence type="ECO:0000313" key="3">
    <source>
        <dbReference type="Proteomes" id="UP000232003"/>
    </source>
</evidence>
<dbReference type="KEGG" id="nfl:COO91_02819"/>
<gene>
    <name evidence="1" type="ORF">COO91_02819</name>
    <name evidence="2" type="ORF">COO91_04053</name>
</gene>
<accession>A0A2K8SNG3</accession>
<protein>
    <submittedName>
        <fullName evidence="1">Uncharacterized protein</fullName>
    </submittedName>
</protein>
<dbReference type="EMBL" id="CP024785">
    <property type="protein sequence ID" value="AUB38092.1"/>
    <property type="molecule type" value="Genomic_DNA"/>
</dbReference>
<dbReference type="AlphaFoldDB" id="A0A2K8SNG3"/>